<dbReference type="GO" id="GO:0007005">
    <property type="term" value="P:mitochondrion organization"/>
    <property type="evidence" value="ECO:0007669"/>
    <property type="project" value="InterPro"/>
</dbReference>
<accession>A0A1Y2IRA8</accession>
<evidence type="ECO:0000313" key="7">
    <source>
        <dbReference type="EMBL" id="OSD03670.1"/>
    </source>
</evidence>
<dbReference type="Proteomes" id="UP000193067">
    <property type="component" value="Unassembled WGS sequence"/>
</dbReference>
<organism evidence="7 8">
    <name type="scientific">Trametes coccinea (strain BRFM310)</name>
    <name type="common">Pycnoporus coccineus</name>
    <dbReference type="NCBI Taxonomy" id="1353009"/>
    <lineage>
        <taxon>Eukaryota</taxon>
        <taxon>Fungi</taxon>
        <taxon>Dikarya</taxon>
        <taxon>Basidiomycota</taxon>
        <taxon>Agaricomycotina</taxon>
        <taxon>Agaricomycetes</taxon>
        <taxon>Polyporales</taxon>
        <taxon>Polyporaceae</taxon>
        <taxon>Trametes</taxon>
    </lineage>
</organism>
<evidence type="ECO:0000259" key="5">
    <source>
        <dbReference type="Pfam" id="PF10644"/>
    </source>
</evidence>
<dbReference type="Pfam" id="PF14881">
    <property type="entry name" value="Tubulin_3"/>
    <property type="match status" value="1"/>
</dbReference>
<reference evidence="7 8" key="1">
    <citation type="journal article" date="2015" name="Biotechnol. Biofuels">
        <title>Enhanced degradation of softwood versus hardwood by the white-rot fungus Pycnoporus coccineus.</title>
        <authorList>
            <person name="Couturier M."/>
            <person name="Navarro D."/>
            <person name="Chevret D."/>
            <person name="Henrissat B."/>
            <person name="Piumi F."/>
            <person name="Ruiz-Duenas F.J."/>
            <person name="Martinez A.T."/>
            <person name="Grigoriev I.V."/>
            <person name="Riley R."/>
            <person name="Lipzen A."/>
            <person name="Berrin J.G."/>
            <person name="Master E.R."/>
            <person name="Rosso M.N."/>
        </authorList>
    </citation>
    <scope>NUCLEOTIDE SEQUENCE [LARGE SCALE GENOMIC DNA]</scope>
    <source>
        <strain evidence="7 8">BRFM310</strain>
    </source>
</reference>
<dbReference type="PANTHER" id="PTHR13391">
    <property type="entry name" value="MITOCHONDRIAL DISTRIBUTION REGULATOR MISATO"/>
    <property type="match status" value="1"/>
</dbReference>
<dbReference type="Pfam" id="PF10644">
    <property type="entry name" value="Misat_Tub_SegII"/>
    <property type="match status" value="1"/>
</dbReference>
<evidence type="ECO:0000313" key="8">
    <source>
        <dbReference type="Proteomes" id="UP000193067"/>
    </source>
</evidence>
<gene>
    <name evidence="7" type="ORF">PYCCODRAFT_1434064</name>
</gene>
<sequence>MKEILYIQAGPFANFIGQHFWNTQESYFTYAEGEDPIVFHDRSFREGLNHRGEPTFCPRVLIFDRKSHFGALSDELYAGQDDADTSQWDGGMVQYRQDPIPKSDYHTRLNEELAESDEHQGNKQTPVTVDASNVRFWSDYSRVYYHPRSIQKLPDLADWERSEGEWQSSREAFANHEHDREIMENEVRLFAEECDALQGIQLTSDCNTFGGFTDAFFAAFRDEYPKLPSLTFPLLSNASNLPVTAEEEQNAAKLINDALCMRSLEAVSTINVPLQHPSTWKRAEWLDGLNIDLRSSYHTSALLATHIESLTLPFRLKSSPHDILSLSSLLNASGTLSISHLSGFYPVPPTVTWSRDTEKRLYDLSAAREGNAPNSQARVTEYARMQVSRGFNSAEYEKYDEYFSDKSPAPFSIHAPPYPTPSSFPPLFASSDPVEKQRCLSSLSTSTATARLFASYATLVQECIDRRADVATRMGLEFDELRELKDDLWALCDRYAGPDEEWRGQEEEVLSEDEE</sequence>
<evidence type="ECO:0000256" key="2">
    <source>
        <dbReference type="ARBA" id="ARBA00004173"/>
    </source>
</evidence>
<keyword evidence="4" id="KW-0496">Mitochondrion</keyword>
<proteinExistence type="inferred from homology"/>
<dbReference type="Gene3D" id="3.40.50.1440">
    <property type="entry name" value="Tubulin/FtsZ, GTPase domain"/>
    <property type="match status" value="1"/>
</dbReference>
<dbReference type="InterPro" id="IPR036525">
    <property type="entry name" value="Tubulin/FtsZ_GTPase_sf"/>
</dbReference>
<dbReference type="InterPro" id="IPR049942">
    <property type="entry name" value="DML1/Misato"/>
</dbReference>
<evidence type="ECO:0000256" key="3">
    <source>
        <dbReference type="ARBA" id="ARBA00008507"/>
    </source>
</evidence>
<evidence type="ECO:0000256" key="4">
    <source>
        <dbReference type="ARBA" id="ARBA00023128"/>
    </source>
</evidence>
<keyword evidence="8" id="KW-1185">Reference proteome</keyword>
<comment type="similarity">
    <text evidence="3">Belongs to the misato family.</text>
</comment>
<dbReference type="GO" id="GO:0005739">
    <property type="term" value="C:mitochondrion"/>
    <property type="evidence" value="ECO:0007669"/>
    <property type="project" value="UniProtKB-SubCell"/>
</dbReference>
<dbReference type="STRING" id="1353009.A0A1Y2IRA8"/>
<dbReference type="EMBL" id="KZ084099">
    <property type="protein sequence ID" value="OSD03670.1"/>
    <property type="molecule type" value="Genomic_DNA"/>
</dbReference>
<dbReference type="OrthoDB" id="271881at2759"/>
<comment type="subcellular location">
    <subcellularLocation>
        <location evidence="2">Mitochondrion</location>
    </subcellularLocation>
</comment>
<dbReference type="InterPro" id="IPR029209">
    <property type="entry name" value="DML1/Misato_tubulin"/>
</dbReference>
<dbReference type="AlphaFoldDB" id="A0A1Y2IRA8"/>
<evidence type="ECO:0000256" key="1">
    <source>
        <dbReference type="ARBA" id="ARBA00003757"/>
    </source>
</evidence>
<name>A0A1Y2IRA8_TRAC3</name>
<dbReference type="SUPFAM" id="SSF52490">
    <property type="entry name" value="Tubulin nucleotide-binding domain-like"/>
    <property type="match status" value="1"/>
</dbReference>
<dbReference type="PANTHER" id="PTHR13391:SF0">
    <property type="entry name" value="PROTEIN MISATO HOMOLOG 1"/>
    <property type="match status" value="1"/>
</dbReference>
<comment type="function">
    <text evidence="1">Involved in the partitioning of the mitochondrial organelle and mitochondrial DNA (mtDNA) inheritance.</text>
</comment>
<protein>
    <submittedName>
        <fullName evidence="7">Tubulin nucleotide-binding domain-like protein</fullName>
    </submittedName>
</protein>
<dbReference type="InterPro" id="IPR019605">
    <property type="entry name" value="Misato_II_tubulin-like"/>
</dbReference>
<feature type="domain" description="Misato Segment II tubulin-like" evidence="5">
    <location>
        <begin position="2"/>
        <end position="110"/>
    </location>
</feature>
<evidence type="ECO:0000259" key="6">
    <source>
        <dbReference type="Pfam" id="PF14881"/>
    </source>
</evidence>
<feature type="domain" description="DML1/Misato tubulin" evidence="6">
    <location>
        <begin position="129"/>
        <end position="316"/>
    </location>
</feature>